<dbReference type="AlphaFoldDB" id="A0A547PC99"/>
<keyword evidence="2" id="KW-1185">Reference proteome</keyword>
<evidence type="ECO:0000313" key="2">
    <source>
        <dbReference type="Proteomes" id="UP000316343"/>
    </source>
</evidence>
<organism evidence="1 2">
    <name type="scientific">Erythrobacter insulae</name>
    <dbReference type="NCBI Taxonomy" id="2584124"/>
    <lineage>
        <taxon>Bacteria</taxon>
        <taxon>Pseudomonadati</taxon>
        <taxon>Pseudomonadota</taxon>
        <taxon>Alphaproteobacteria</taxon>
        <taxon>Sphingomonadales</taxon>
        <taxon>Erythrobacteraceae</taxon>
        <taxon>Erythrobacter/Porphyrobacter group</taxon>
        <taxon>Erythrobacter</taxon>
    </lineage>
</organism>
<gene>
    <name evidence="1" type="ORF">FGU71_07095</name>
</gene>
<dbReference type="InterPro" id="IPR041881">
    <property type="entry name" value="PqqD_sf"/>
</dbReference>
<comment type="caution">
    <text evidence="1">The sequence shown here is derived from an EMBL/GenBank/DDBJ whole genome shotgun (WGS) entry which is preliminary data.</text>
</comment>
<sequence>MQLNDRFAASDDVVAKQVGGETVLLDLASGQYFGLDLVGGRIWELFGEASQSLSSLSDAIEAEFDAPRSVIETDIRALLVDLKDRELIAPQPE</sequence>
<protein>
    <submittedName>
        <fullName evidence="1">PqqD family protein</fullName>
    </submittedName>
</protein>
<dbReference type="EMBL" id="VHJK01000001">
    <property type="protein sequence ID" value="TRD11654.1"/>
    <property type="molecule type" value="Genomic_DNA"/>
</dbReference>
<dbReference type="OrthoDB" id="1495225at2"/>
<dbReference type="Pfam" id="PF05402">
    <property type="entry name" value="PqqD"/>
    <property type="match status" value="1"/>
</dbReference>
<dbReference type="Proteomes" id="UP000316343">
    <property type="component" value="Unassembled WGS sequence"/>
</dbReference>
<dbReference type="Gene3D" id="1.10.10.1150">
    <property type="entry name" value="Coenzyme PQQ synthesis protein D (PqqD)"/>
    <property type="match status" value="1"/>
</dbReference>
<proteinExistence type="predicted"/>
<dbReference type="InterPro" id="IPR008792">
    <property type="entry name" value="PQQD"/>
</dbReference>
<reference evidence="1 2" key="1">
    <citation type="submission" date="2019-06" db="EMBL/GenBank/DDBJ databases">
        <title>Erythrobacter insulae sp. nov., isolated from a tidal flat.</title>
        <authorList>
            <person name="Yoon J.-H."/>
        </authorList>
    </citation>
    <scope>NUCLEOTIDE SEQUENCE [LARGE SCALE GENOMIC DNA]</scope>
    <source>
        <strain evidence="1 2">JBTF-M21</strain>
    </source>
</reference>
<name>A0A547PC99_9SPHN</name>
<accession>A0A547PC99</accession>
<evidence type="ECO:0000313" key="1">
    <source>
        <dbReference type="EMBL" id="TRD11654.1"/>
    </source>
</evidence>
<dbReference type="RefSeq" id="WP_142787927.1">
    <property type="nucleotide sequence ID" value="NZ_VHJK01000001.1"/>
</dbReference>